<sequence length="462" mass="54489">MNKLQSDEGNLNINDRSGLDNSQLDESTNSQHKTIYEQQQEKTIQAQEPLVEQKEQIPFLEKSQRFNENLNPRNITFRLHTRAYPYEEPKFLDKVRQTDKYEIKSYEVTMLVQILKNEDQIDVLSEDRIKQKFQTLLLQIFDDPKPLRIKQINLNKEIYPHQAELIVDFVTKIGRDPFHKVDLQPINYKEKGPGNSKNPKYIINYFMAIKEQTTRYPEDFLVLAKLGKGAFGDVELVKYRRNNQIYALKKLKNLNEKDMKAFLTFSDKNYGVNNNIVREILFLKNLRDVHKLKHPNIVDLENFWVQKEVDNRYRLYILMSYFGGTEIAANCIFDFFFPDEGKSMPLHLDIGEERGREVIGQVFFQALEVVEFLHRQGHIHRDIKDDNFLIRRREGFVYENLKIPFLIEIALCDFGLTGYIDKSCSLPQYNGNRYRDTENISKYPAACDIYSLGELLMHESSN</sequence>
<dbReference type="GO" id="GO:0005524">
    <property type="term" value="F:ATP binding"/>
    <property type="evidence" value="ECO:0007669"/>
    <property type="project" value="UniProtKB-UniRule"/>
</dbReference>
<dbReference type="SMART" id="SM00220">
    <property type="entry name" value="S_TKc"/>
    <property type="match status" value="1"/>
</dbReference>
<dbReference type="InterPro" id="IPR017441">
    <property type="entry name" value="Protein_kinase_ATP_BS"/>
</dbReference>
<dbReference type="OrthoDB" id="5832616at2759"/>
<keyword evidence="1" id="KW-0808">Transferase</keyword>
<dbReference type="Proteomes" id="UP000054937">
    <property type="component" value="Unassembled WGS sequence"/>
</dbReference>
<evidence type="ECO:0000256" key="4">
    <source>
        <dbReference type="ARBA" id="ARBA00022840"/>
    </source>
</evidence>
<dbReference type="InterPro" id="IPR000719">
    <property type="entry name" value="Prot_kinase_dom"/>
</dbReference>
<evidence type="ECO:0000256" key="5">
    <source>
        <dbReference type="ARBA" id="ARBA00023193"/>
    </source>
</evidence>
<keyword evidence="4 6" id="KW-0067">ATP-binding</keyword>
<dbReference type="Gene3D" id="1.10.510.10">
    <property type="entry name" value="Transferase(Phosphotransferase) domain 1"/>
    <property type="match status" value="1"/>
</dbReference>
<evidence type="ECO:0000256" key="7">
    <source>
        <dbReference type="SAM" id="MobiDB-lite"/>
    </source>
</evidence>
<keyword evidence="10" id="KW-1185">Reference proteome</keyword>
<dbReference type="GO" id="GO:0004672">
    <property type="term" value="F:protein kinase activity"/>
    <property type="evidence" value="ECO:0007669"/>
    <property type="project" value="InterPro"/>
</dbReference>
<feature type="compositionally biased region" description="Polar residues" evidence="7">
    <location>
        <begin position="7"/>
        <end position="31"/>
    </location>
</feature>
<keyword evidence="2 6" id="KW-0547">Nucleotide-binding</keyword>
<evidence type="ECO:0000313" key="10">
    <source>
        <dbReference type="Proteomes" id="UP000054937"/>
    </source>
</evidence>
<dbReference type="CDD" id="cd00180">
    <property type="entry name" value="PKc"/>
    <property type="match status" value="1"/>
</dbReference>
<evidence type="ECO:0000256" key="6">
    <source>
        <dbReference type="PROSITE-ProRule" id="PRU10141"/>
    </source>
</evidence>
<evidence type="ECO:0000256" key="2">
    <source>
        <dbReference type="ARBA" id="ARBA00022741"/>
    </source>
</evidence>
<dbReference type="GO" id="GO:0017148">
    <property type="term" value="P:negative regulation of translation"/>
    <property type="evidence" value="ECO:0007669"/>
    <property type="project" value="UniProtKB-KW"/>
</dbReference>
<dbReference type="InterPro" id="IPR050339">
    <property type="entry name" value="CC_SR_Kinase"/>
</dbReference>
<evidence type="ECO:0000256" key="1">
    <source>
        <dbReference type="ARBA" id="ARBA00022679"/>
    </source>
</evidence>
<dbReference type="PANTHER" id="PTHR11042">
    <property type="entry name" value="EUKARYOTIC TRANSLATION INITIATION FACTOR 2-ALPHA KINASE EIF2-ALPHA KINASE -RELATED"/>
    <property type="match status" value="1"/>
</dbReference>
<evidence type="ECO:0000313" key="9">
    <source>
        <dbReference type="EMBL" id="KRW98445.1"/>
    </source>
</evidence>
<dbReference type="PROSITE" id="PS00107">
    <property type="entry name" value="PROTEIN_KINASE_ATP"/>
    <property type="match status" value="1"/>
</dbReference>
<name>A0A0V0Q883_PSEPJ</name>
<dbReference type="Gene3D" id="3.30.200.20">
    <property type="entry name" value="Phosphorylase Kinase, domain 1"/>
    <property type="match status" value="1"/>
</dbReference>
<reference evidence="9 10" key="1">
    <citation type="journal article" date="2015" name="Sci. Rep.">
        <title>Genome of the facultative scuticociliatosis pathogen Pseudocohnilembus persalinus provides insight into its virulence through horizontal gene transfer.</title>
        <authorList>
            <person name="Xiong J."/>
            <person name="Wang G."/>
            <person name="Cheng J."/>
            <person name="Tian M."/>
            <person name="Pan X."/>
            <person name="Warren A."/>
            <person name="Jiang C."/>
            <person name="Yuan D."/>
            <person name="Miao W."/>
        </authorList>
    </citation>
    <scope>NUCLEOTIDE SEQUENCE [LARGE SCALE GENOMIC DNA]</scope>
    <source>
        <strain evidence="9">36N120E</strain>
    </source>
</reference>
<feature type="region of interest" description="Disordered" evidence="7">
    <location>
        <begin position="1"/>
        <end position="31"/>
    </location>
</feature>
<evidence type="ECO:0000256" key="3">
    <source>
        <dbReference type="ARBA" id="ARBA00022777"/>
    </source>
</evidence>
<feature type="binding site" evidence="6">
    <location>
        <position position="249"/>
    </location>
    <ligand>
        <name>ATP</name>
        <dbReference type="ChEBI" id="CHEBI:30616"/>
    </ligand>
</feature>
<organism evidence="9 10">
    <name type="scientific">Pseudocohnilembus persalinus</name>
    <name type="common">Ciliate</name>
    <dbReference type="NCBI Taxonomy" id="266149"/>
    <lineage>
        <taxon>Eukaryota</taxon>
        <taxon>Sar</taxon>
        <taxon>Alveolata</taxon>
        <taxon>Ciliophora</taxon>
        <taxon>Intramacronucleata</taxon>
        <taxon>Oligohymenophorea</taxon>
        <taxon>Scuticociliatia</taxon>
        <taxon>Philasterida</taxon>
        <taxon>Pseudocohnilembidae</taxon>
        <taxon>Pseudocohnilembus</taxon>
    </lineage>
</organism>
<dbReference type="GO" id="GO:0005737">
    <property type="term" value="C:cytoplasm"/>
    <property type="evidence" value="ECO:0007669"/>
    <property type="project" value="TreeGrafter"/>
</dbReference>
<dbReference type="GO" id="GO:0005634">
    <property type="term" value="C:nucleus"/>
    <property type="evidence" value="ECO:0007669"/>
    <property type="project" value="TreeGrafter"/>
</dbReference>
<feature type="domain" description="Protein kinase" evidence="8">
    <location>
        <begin position="220"/>
        <end position="462"/>
    </location>
</feature>
<dbReference type="InParanoid" id="A0A0V0Q883"/>
<keyword evidence="5" id="KW-0652">Protein synthesis inhibitor</keyword>
<dbReference type="EMBL" id="LDAU01000245">
    <property type="protein sequence ID" value="KRW98445.1"/>
    <property type="molecule type" value="Genomic_DNA"/>
</dbReference>
<protein>
    <submittedName>
        <fullName evidence="9">Protein kinase-like domain</fullName>
    </submittedName>
</protein>
<keyword evidence="3 9" id="KW-0418">Kinase</keyword>
<comment type="caution">
    <text evidence="9">The sequence shown here is derived from an EMBL/GenBank/DDBJ whole genome shotgun (WGS) entry which is preliminary data.</text>
</comment>
<proteinExistence type="predicted"/>
<dbReference type="SUPFAM" id="SSF56112">
    <property type="entry name" value="Protein kinase-like (PK-like)"/>
    <property type="match status" value="1"/>
</dbReference>
<dbReference type="AlphaFoldDB" id="A0A0V0Q883"/>
<gene>
    <name evidence="9" type="ORF">PPERSA_12554</name>
</gene>
<accession>A0A0V0Q883</accession>
<dbReference type="PROSITE" id="PS50011">
    <property type="entry name" value="PROTEIN_KINASE_DOM"/>
    <property type="match status" value="1"/>
</dbReference>
<evidence type="ECO:0000259" key="8">
    <source>
        <dbReference type="PROSITE" id="PS50011"/>
    </source>
</evidence>
<dbReference type="Pfam" id="PF00069">
    <property type="entry name" value="Pkinase"/>
    <property type="match status" value="1"/>
</dbReference>
<dbReference type="InterPro" id="IPR011009">
    <property type="entry name" value="Kinase-like_dom_sf"/>
</dbReference>